<protein>
    <recommendedName>
        <fullName evidence="3">cysteine desulfurase</fullName>
        <ecNumber evidence="3">2.8.1.7</ecNumber>
    </recommendedName>
</protein>
<dbReference type="AlphaFoldDB" id="A0A8J3ES02"/>
<dbReference type="Proteomes" id="UP000650511">
    <property type="component" value="Unassembled WGS sequence"/>
</dbReference>
<accession>A0A8J3ES02</accession>
<keyword evidence="8" id="KW-0411">Iron-sulfur</keyword>
<dbReference type="EC" id="2.8.1.7" evidence="3"/>
<organism evidence="12 13">
    <name type="scientific">Egicoccus halophilus</name>
    <dbReference type="NCBI Taxonomy" id="1670830"/>
    <lineage>
        <taxon>Bacteria</taxon>
        <taxon>Bacillati</taxon>
        <taxon>Actinomycetota</taxon>
        <taxon>Nitriliruptoria</taxon>
        <taxon>Egicoccales</taxon>
        <taxon>Egicoccaceae</taxon>
        <taxon>Egicoccus</taxon>
    </lineage>
</organism>
<dbReference type="PANTHER" id="PTHR11601">
    <property type="entry name" value="CYSTEINE DESULFURYLASE FAMILY MEMBER"/>
    <property type="match status" value="1"/>
</dbReference>
<evidence type="ECO:0000256" key="7">
    <source>
        <dbReference type="ARBA" id="ARBA00023004"/>
    </source>
</evidence>
<gene>
    <name evidence="12" type="primary">iscS</name>
    <name evidence="12" type="ORF">GCM10011354_17710</name>
</gene>
<reference evidence="12" key="1">
    <citation type="journal article" date="2014" name="Int. J. Syst. Evol. Microbiol.">
        <title>Complete genome sequence of Corynebacterium casei LMG S-19264T (=DSM 44701T), isolated from a smear-ripened cheese.</title>
        <authorList>
            <consortium name="US DOE Joint Genome Institute (JGI-PGF)"/>
            <person name="Walter F."/>
            <person name="Albersmeier A."/>
            <person name="Kalinowski J."/>
            <person name="Ruckert C."/>
        </authorList>
    </citation>
    <scope>NUCLEOTIDE SEQUENCE</scope>
    <source>
        <strain evidence="12">CGMCC 1.14988</strain>
    </source>
</reference>
<keyword evidence="5" id="KW-0479">Metal-binding</keyword>
<evidence type="ECO:0000256" key="4">
    <source>
        <dbReference type="ARBA" id="ARBA00022679"/>
    </source>
</evidence>
<evidence type="ECO:0000259" key="11">
    <source>
        <dbReference type="Pfam" id="PF00266"/>
    </source>
</evidence>
<dbReference type="InterPro" id="IPR015421">
    <property type="entry name" value="PyrdxlP-dep_Trfase_major"/>
</dbReference>
<comment type="catalytic activity">
    <reaction evidence="9">
        <text>(sulfur carrier)-H + L-cysteine = (sulfur carrier)-SH + L-alanine</text>
        <dbReference type="Rhea" id="RHEA:43892"/>
        <dbReference type="Rhea" id="RHEA-COMP:14737"/>
        <dbReference type="Rhea" id="RHEA-COMP:14739"/>
        <dbReference type="ChEBI" id="CHEBI:29917"/>
        <dbReference type="ChEBI" id="CHEBI:35235"/>
        <dbReference type="ChEBI" id="CHEBI:57972"/>
        <dbReference type="ChEBI" id="CHEBI:64428"/>
        <dbReference type="EC" id="2.8.1.7"/>
    </reaction>
</comment>
<sequence>MRSRAAPVEVVRAACPAGNATVAGVTVLLDHAASTPPRREARAALQRWLDAANASATHAAGQAARVAVEEAREQVATALRCSPHEVVFTSGGTEADNLAVKGIVWAARDRDPARTPHLVTTAVEHPAVLAPARWLAERGDATLDVVPPDADGRVPVERVLDAVRADTCLVSVMTANNELGAVNDLATLGRELRARGIALHTDAVQAVATLDVDMTGWQLDALASSGHKFGAPQGVGVAVLRRGLAVVPLTHGGGQDRGVRSGTFAAGLDAAYGAALTAAVADRAGLRDRLRLLTDRLAAGLLALDGVRRNGPTDPDHRLASHLHLSLDGVDGAALTVALDRAGLAASSGAACGAGAATASPVLEACDVVGTPLRLSLGWTSTDAEVDRALDVLTDLVPRLRAGTAAAGAAAGVVGA</sequence>
<keyword evidence="4" id="KW-0808">Transferase</keyword>
<dbReference type="SUPFAM" id="SSF53383">
    <property type="entry name" value="PLP-dependent transferases"/>
    <property type="match status" value="1"/>
</dbReference>
<dbReference type="OrthoDB" id="9808002at2"/>
<dbReference type="InterPro" id="IPR020578">
    <property type="entry name" value="Aminotrans_V_PyrdxlP_BS"/>
</dbReference>
<evidence type="ECO:0000256" key="10">
    <source>
        <dbReference type="RuleBase" id="RU004504"/>
    </source>
</evidence>
<dbReference type="InterPro" id="IPR000192">
    <property type="entry name" value="Aminotrans_V_dom"/>
</dbReference>
<dbReference type="Gene3D" id="3.90.1150.10">
    <property type="entry name" value="Aspartate Aminotransferase, domain 1"/>
    <property type="match status" value="1"/>
</dbReference>
<evidence type="ECO:0000313" key="13">
    <source>
        <dbReference type="Proteomes" id="UP000650511"/>
    </source>
</evidence>
<dbReference type="PANTHER" id="PTHR11601:SF34">
    <property type="entry name" value="CYSTEINE DESULFURASE"/>
    <property type="match status" value="1"/>
</dbReference>
<dbReference type="Pfam" id="PF00266">
    <property type="entry name" value="Aminotran_5"/>
    <property type="match status" value="1"/>
</dbReference>
<keyword evidence="13" id="KW-1185">Reference proteome</keyword>
<comment type="cofactor">
    <cofactor evidence="1 10">
        <name>pyridoxal 5'-phosphate</name>
        <dbReference type="ChEBI" id="CHEBI:597326"/>
    </cofactor>
</comment>
<keyword evidence="7" id="KW-0408">Iron</keyword>
<dbReference type="InterPro" id="IPR015424">
    <property type="entry name" value="PyrdxlP-dep_Trfase"/>
</dbReference>
<comment type="similarity">
    <text evidence="2">Belongs to the class-V pyridoxal-phosphate-dependent aminotransferase family. NifS/IscS subfamily.</text>
</comment>
<evidence type="ECO:0000256" key="2">
    <source>
        <dbReference type="ARBA" id="ARBA00006490"/>
    </source>
</evidence>
<dbReference type="GO" id="GO:0051536">
    <property type="term" value="F:iron-sulfur cluster binding"/>
    <property type="evidence" value="ECO:0007669"/>
    <property type="project" value="UniProtKB-KW"/>
</dbReference>
<evidence type="ECO:0000256" key="8">
    <source>
        <dbReference type="ARBA" id="ARBA00023014"/>
    </source>
</evidence>
<evidence type="ECO:0000256" key="9">
    <source>
        <dbReference type="ARBA" id="ARBA00050776"/>
    </source>
</evidence>
<proteinExistence type="inferred from homology"/>
<evidence type="ECO:0000256" key="6">
    <source>
        <dbReference type="ARBA" id="ARBA00022898"/>
    </source>
</evidence>
<evidence type="ECO:0000256" key="1">
    <source>
        <dbReference type="ARBA" id="ARBA00001933"/>
    </source>
</evidence>
<dbReference type="GO" id="GO:0046872">
    <property type="term" value="F:metal ion binding"/>
    <property type="evidence" value="ECO:0007669"/>
    <property type="project" value="UniProtKB-KW"/>
</dbReference>
<keyword evidence="6" id="KW-0663">Pyridoxal phosphate</keyword>
<evidence type="ECO:0000256" key="5">
    <source>
        <dbReference type="ARBA" id="ARBA00022723"/>
    </source>
</evidence>
<dbReference type="GO" id="GO:0031071">
    <property type="term" value="F:cysteine desulfurase activity"/>
    <property type="evidence" value="ECO:0007669"/>
    <property type="project" value="UniProtKB-EC"/>
</dbReference>
<evidence type="ECO:0000256" key="3">
    <source>
        <dbReference type="ARBA" id="ARBA00012239"/>
    </source>
</evidence>
<feature type="domain" description="Aminotransferase class V" evidence="11">
    <location>
        <begin position="27"/>
        <end position="388"/>
    </location>
</feature>
<dbReference type="PROSITE" id="PS00595">
    <property type="entry name" value="AA_TRANSFER_CLASS_5"/>
    <property type="match status" value="1"/>
</dbReference>
<dbReference type="InterPro" id="IPR016454">
    <property type="entry name" value="Cysteine_dSase"/>
</dbReference>
<evidence type="ECO:0000313" key="12">
    <source>
        <dbReference type="EMBL" id="GGI06162.1"/>
    </source>
</evidence>
<dbReference type="EMBL" id="BMHA01000006">
    <property type="protein sequence ID" value="GGI06162.1"/>
    <property type="molecule type" value="Genomic_DNA"/>
</dbReference>
<dbReference type="Gene3D" id="3.40.640.10">
    <property type="entry name" value="Type I PLP-dependent aspartate aminotransferase-like (Major domain)"/>
    <property type="match status" value="1"/>
</dbReference>
<comment type="caution">
    <text evidence="12">The sequence shown here is derived from an EMBL/GenBank/DDBJ whole genome shotgun (WGS) entry which is preliminary data.</text>
</comment>
<name>A0A8J3ES02_9ACTN</name>
<dbReference type="PIRSF" id="PIRSF005572">
    <property type="entry name" value="NifS"/>
    <property type="match status" value="1"/>
</dbReference>
<dbReference type="Gene3D" id="1.10.260.50">
    <property type="match status" value="1"/>
</dbReference>
<dbReference type="InterPro" id="IPR015422">
    <property type="entry name" value="PyrdxlP-dep_Trfase_small"/>
</dbReference>
<reference evidence="12" key="2">
    <citation type="submission" date="2020-09" db="EMBL/GenBank/DDBJ databases">
        <authorList>
            <person name="Sun Q."/>
            <person name="Zhou Y."/>
        </authorList>
    </citation>
    <scope>NUCLEOTIDE SEQUENCE</scope>
    <source>
        <strain evidence="12">CGMCC 1.14988</strain>
    </source>
</reference>